<feature type="region of interest" description="Disordered" evidence="8">
    <location>
        <begin position="271"/>
        <end position="303"/>
    </location>
</feature>
<keyword evidence="2" id="KW-0677">Repeat</keyword>
<keyword evidence="6" id="KW-0539">Nucleus</keyword>
<dbReference type="InterPro" id="IPR036236">
    <property type="entry name" value="Znf_C2H2_sf"/>
</dbReference>
<dbReference type="SMART" id="SM00431">
    <property type="entry name" value="SCAN"/>
    <property type="match status" value="1"/>
</dbReference>
<feature type="compositionally biased region" description="Basic and acidic residues" evidence="8">
    <location>
        <begin position="288"/>
        <end position="303"/>
    </location>
</feature>
<feature type="domain" description="SCAN box" evidence="10">
    <location>
        <begin position="146"/>
        <end position="224"/>
    </location>
</feature>
<dbReference type="GO" id="GO:0000981">
    <property type="term" value="F:DNA-binding transcription factor activity, RNA polymerase II-specific"/>
    <property type="evidence" value="ECO:0007669"/>
    <property type="project" value="TreeGrafter"/>
</dbReference>
<dbReference type="GO" id="GO:0008270">
    <property type="term" value="F:zinc ion binding"/>
    <property type="evidence" value="ECO:0007669"/>
    <property type="project" value="UniProtKB-KW"/>
</dbReference>
<dbReference type="Gene3D" id="3.30.160.60">
    <property type="entry name" value="Classic Zinc Finger"/>
    <property type="match status" value="4"/>
</dbReference>
<dbReference type="PANTHER" id="PTHR23226">
    <property type="entry name" value="ZINC FINGER AND SCAN DOMAIN-CONTAINING"/>
    <property type="match status" value="1"/>
</dbReference>
<keyword evidence="12" id="KW-1185">Reference proteome</keyword>
<dbReference type="FunFam" id="3.30.160.60:FF:000384">
    <property type="entry name" value="Zinc finger protein 550"/>
    <property type="match status" value="1"/>
</dbReference>
<dbReference type="PROSITE" id="PS50157">
    <property type="entry name" value="ZINC_FINGER_C2H2_2"/>
    <property type="match status" value="4"/>
</dbReference>
<proteinExistence type="predicted"/>
<dbReference type="CDD" id="cd07936">
    <property type="entry name" value="SCAN"/>
    <property type="match status" value="1"/>
</dbReference>
<sequence length="551" mass="61858">MEEQDTAGSKLWQGMQGEGKRVPQVVHVGSIGTFVSKELPPQIKREPEEGLQQQHWETQWQQFLQSVQAPDSRSQPHSVSGEEAKEIQASFQGVANAVQWPKGGWVTQAVPGLGGEAQKVYRSLDSFAKVKEEAVSEGALRPETRRQRFRHFCYQEAKGPREVCQRLRELCCQWLKPERQTKEQILELLILEQFLIILPLEMQSWVRESEPESCAQAVALAEGFLMGRQNGKRCGQQLPAPFAEVAVNSSEVDQILSDTWNRQFCRIAKQDQSKEENQLSNADQQVGDNHRQEGSEQVEPHDASMRIGLVFQNYEEGTGLLGQKALAGKQDPESRRGGAVACWEGGFRRKEPKAQDCVEVKPHSDTNGSFRPSQGILKQEAVAGDEKPFKSSAFPPSPGLLVPHERSHAGDRRYKCSECGKSFNQKRYLAGHRRIHRGETPYKCSDCGRSFNRKWNLIAHKRIHSGENPYKCSDCGKTFSQKGNLMTHVRIHTGEKPYKCAECGKRFSQRAGLTSHRKSHIKINSVGKATLGYLIFLNLSESGKEGSPVEA</sequence>
<dbReference type="Gene3D" id="1.10.4020.10">
    <property type="entry name" value="DNA breaking-rejoining enzymes"/>
    <property type="match status" value="1"/>
</dbReference>
<dbReference type="FunFam" id="3.30.160.60:FF:002343">
    <property type="entry name" value="Zinc finger protein 33A"/>
    <property type="match status" value="3"/>
</dbReference>
<organism evidence="11 12">
    <name type="scientific">Podarcis lilfordi</name>
    <name type="common">Lilford's wall lizard</name>
    <dbReference type="NCBI Taxonomy" id="74358"/>
    <lineage>
        <taxon>Eukaryota</taxon>
        <taxon>Metazoa</taxon>
        <taxon>Chordata</taxon>
        <taxon>Craniata</taxon>
        <taxon>Vertebrata</taxon>
        <taxon>Euteleostomi</taxon>
        <taxon>Lepidosauria</taxon>
        <taxon>Squamata</taxon>
        <taxon>Bifurcata</taxon>
        <taxon>Unidentata</taxon>
        <taxon>Episquamata</taxon>
        <taxon>Laterata</taxon>
        <taxon>Lacertibaenia</taxon>
        <taxon>Lacertidae</taxon>
        <taxon>Podarcis</taxon>
    </lineage>
</organism>
<keyword evidence="4" id="KW-0862">Zinc</keyword>
<evidence type="ECO:0000259" key="9">
    <source>
        <dbReference type="PROSITE" id="PS50157"/>
    </source>
</evidence>
<dbReference type="EMBL" id="OX395127">
    <property type="protein sequence ID" value="CAI5768365.1"/>
    <property type="molecule type" value="Genomic_DNA"/>
</dbReference>
<dbReference type="InterPro" id="IPR038269">
    <property type="entry name" value="SCAN_sf"/>
</dbReference>
<feature type="domain" description="C2H2-type" evidence="9">
    <location>
        <begin position="498"/>
        <end position="520"/>
    </location>
</feature>
<dbReference type="SUPFAM" id="SSF47353">
    <property type="entry name" value="Retrovirus capsid dimerization domain-like"/>
    <property type="match status" value="1"/>
</dbReference>
<protein>
    <submittedName>
        <fullName evidence="11">Finger and SCAN domain-containing 31-like</fullName>
    </submittedName>
</protein>
<dbReference type="AlphaFoldDB" id="A0AA35JYI5"/>
<keyword evidence="5" id="KW-0238">DNA-binding</keyword>
<evidence type="ECO:0000256" key="3">
    <source>
        <dbReference type="ARBA" id="ARBA00022771"/>
    </source>
</evidence>
<reference evidence="11" key="1">
    <citation type="submission" date="2022-12" db="EMBL/GenBank/DDBJ databases">
        <authorList>
            <person name="Alioto T."/>
            <person name="Alioto T."/>
            <person name="Gomez Garrido J."/>
        </authorList>
    </citation>
    <scope>NUCLEOTIDE SEQUENCE</scope>
</reference>
<evidence type="ECO:0000256" key="5">
    <source>
        <dbReference type="ARBA" id="ARBA00023125"/>
    </source>
</evidence>
<feature type="domain" description="C2H2-type" evidence="9">
    <location>
        <begin position="470"/>
        <end position="497"/>
    </location>
</feature>
<dbReference type="Pfam" id="PF13465">
    <property type="entry name" value="zf-H2C2_2"/>
    <property type="match status" value="1"/>
</dbReference>
<evidence type="ECO:0000256" key="8">
    <source>
        <dbReference type="SAM" id="MobiDB-lite"/>
    </source>
</evidence>
<dbReference type="InterPro" id="IPR013087">
    <property type="entry name" value="Znf_C2H2_type"/>
</dbReference>
<dbReference type="SUPFAM" id="SSF57667">
    <property type="entry name" value="beta-beta-alpha zinc fingers"/>
    <property type="match status" value="2"/>
</dbReference>
<accession>A0AA35JYI5</accession>
<dbReference type="SMART" id="SM00355">
    <property type="entry name" value="ZnF_C2H2"/>
    <property type="match status" value="4"/>
</dbReference>
<keyword evidence="1" id="KW-0479">Metal-binding</keyword>
<keyword evidence="3 7" id="KW-0863">Zinc-finger</keyword>
<dbReference type="PROSITE" id="PS50804">
    <property type="entry name" value="SCAN_BOX"/>
    <property type="match status" value="1"/>
</dbReference>
<evidence type="ECO:0000313" key="12">
    <source>
        <dbReference type="Proteomes" id="UP001178461"/>
    </source>
</evidence>
<evidence type="ECO:0000256" key="4">
    <source>
        <dbReference type="ARBA" id="ARBA00022833"/>
    </source>
</evidence>
<feature type="compositionally biased region" description="Polar residues" evidence="8">
    <location>
        <begin position="278"/>
        <end position="287"/>
    </location>
</feature>
<feature type="region of interest" description="Disordered" evidence="8">
    <location>
        <begin position="37"/>
        <end position="56"/>
    </location>
</feature>
<dbReference type="PANTHER" id="PTHR23226:SF377">
    <property type="entry name" value="ZINC FINGER AND SCAN DOMAIN-CONTAINING PROTEIN 20"/>
    <property type="match status" value="1"/>
</dbReference>
<dbReference type="Pfam" id="PF00096">
    <property type="entry name" value="zf-C2H2"/>
    <property type="match status" value="2"/>
</dbReference>
<feature type="domain" description="C2H2-type" evidence="9">
    <location>
        <begin position="442"/>
        <end position="469"/>
    </location>
</feature>
<evidence type="ECO:0000256" key="6">
    <source>
        <dbReference type="ARBA" id="ARBA00023242"/>
    </source>
</evidence>
<evidence type="ECO:0000256" key="1">
    <source>
        <dbReference type="ARBA" id="ARBA00022723"/>
    </source>
</evidence>
<evidence type="ECO:0000256" key="7">
    <source>
        <dbReference type="PROSITE-ProRule" id="PRU00042"/>
    </source>
</evidence>
<gene>
    <name evidence="11" type="ORF">PODLI_1B026016</name>
</gene>
<feature type="domain" description="C2H2-type" evidence="9">
    <location>
        <begin position="414"/>
        <end position="441"/>
    </location>
</feature>
<evidence type="ECO:0000256" key="2">
    <source>
        <dbReference type="ARBA" id="ARBA00022737"/>
    </source>
</evidence>
<dbReference type="Proteomes" id="UP001178461">
    <property type="component" value="Chromosome 2"/>
</dbReference>
<name>A0AA35JYI5_9SAUR</name>
<dbReference type="Pfam" id="PF02023">
    <property type="entry name" value="SCAN"/>
    <property type="match status" value="1"/>
</dbReference>
<dbReference type="InterPro" id="IPR003309">
    <property type="entry name" value="SCAN_dom"/>
</dbReference>
<evidence type="ECO:0000259" key="10">
    <source>
        <dbReference type="PROSITE" id="PS50804"/>
    </source>
</evidence>
<dbReference type="PROSITE" id="PS00028">
    <property type="entry name" value="ZINC_FINGER_C2H2_1"/>
    <property type="match status" value="4"/>
</dbReference>
<dbReference type="GO" id="GO:0000978">
    <property type="term" value="F:RNA polymerase II cis-regulatory region sequence-specific DNA binding"/>
    <property type="evidence" value="ECO:0007669"/>
    <property type="project" value="TreeGrafter"/>
</dbReference>
<dbReference type="FunFam" id="1.10.4020.10:FF:000001">
    <property type="entry name" value="zinc finger protein 263 isoform X1"/>
    <property type="match status" value="1"/>
</dbReference>
<evidence type="ECO:0000313" key="11">
    <source>
        <dbReference type="EMBL" id="CAI5768365.1"/>
    </source>
</evidence>